<name>A0A6D2KCS5_9BRAS</name>
<dbReference type="EMBL" id="CACVBM020001332">
    <property type="protein sequence ID" value="CAA7045915.1"/>
    <property type="molecule type" value="Genomic_DNA"/>
</dbReference>
<evidence type="ECO:0000313" key="1">
    <source>
        <dbReference type="EMBL" id="CAA7045915.1"/>
    </source>
</evidence>
<organism evidence="1 2">
    <name type="scientific">Microthlaspi erraticum</name>
    <dbReference type="NCBI Taxonomy" id="1685480"/>
    <lineage>
        <taxon>Eukaryota</taxon>
        <taxon>Viridiplantae</taxon>
        <taxon>Streptophyta</taxon>
        <taxon>Embryophyta</taxon>
        <taxon>Tracheophyta</taxon>
        <taxon>Spermatophyta</taxon>
        <taxon>Magnoliopsida</taxon>
        <taxon>eudicotyledons</taxon>
        <taxon>Gunneridae</taxon>
        <taxon>Pentapetalae</taxon>
        <taxon>rosids</taxon>
        <taxon>malvids</taxon>
        <taxon>Brassicales</taxon>
        <taxon>Brassicaceae</taxon>
        <taxon>Coluteocarpeae</taxon>
        <taxon>Microthlaspi</taxon>
    </lineage>
</organism>
<proteinExistence type="predicted"/>
<sequence length="80" mass="8923">MFIRENQIHRFAGHAAVLPPGVNHLNADLPSCLERSRTSESLAKAHPIVILRGGGLRRFQNCCPRHILLDYKSVEVGKIP</sequence>
<reference evidence="1" key="1">
    <citation type="submission" date="2020-01" db="EMBL/GenBank/DDBJ databases">
        <authorList>
            <person name="Mishra B."/>
        </authorList>
    </citation>
    <scope>NUCLEOTIDE SEQUENCE [LARGE SCALE GENOMIC DNA]</scope>
</reference>
<dbReference type="Proteomes" id="UP000467841">
    <property type="component" value="Unassembled WGS sequence"/>
</dbReference>
<accession>A0A6D2KCS5</accession>
<keyword evidence="2" id="KW-1185">Reference proteome</keyword>
<gene>
    <name evidence="1" type="ORF">MERR_LOCUS33150</name>
</gene>
<protein>
    <submittedName>
        <fullName evidence="1">Uncharacterized protein</fullName>
    </submittedName>
</protein>
<comment type="caution">
    <text evidence="1">The sequence shown here is derived from an EMBL/GenBank/DDBJ whole genome shotgun (WGS) entry which is preliminary data.</text>
</comment>
<evidence type="ECO:0000313" key="2">
    <source>
        <dbReference type="Proteomes" id="UP000467841"/>
    </source>
</evidence>
<dbReference type="AlphaFoldDB" id="A0A6D2KCS5"/>